<dbReference type="SUPFAM" id="SSF52129">
    <property type="entry name" value="Caspase-like"/>
    <property type="match status" value="1"/>
</dbReference>
<keyword evidence="4" id="KW-0378">Hydrolase</keyword>
<dbReference type="PROSITE" id="PS01121">
    <property type="entry name" value="CASPASE_HIS"/>
    <property type="match status" value="1"/>
</dbReference>
<keyword evidence="2" id="KW-0645">Protease</keyword>
<dbReference type="PROSITE" id="PS50207">
    <property type="entry name" value="CASPASE_P10"/>
    <property type="match status" value="1"/>
</dbReference>
<evidence type="ECO:0000259" key="7">
    <source>
        <dbReference type="PROSITE" id="PS50208"/>
    </source>
</evidence>
<feature type="domain" description="Caspase family p10" evidence="6">
    <location>
        <begin position="246"/>
        <end position="325"/>
    </location>
</feature>
<evidence type="ECO:0000259" key="6">
    <source>
        <dbReference type="PROSITE" id="PS50207"/>
    </source>
</evidence>
<dbReference type="SMART" id="SM00115">
    <property type="entry name" value="CASc"/>
    <property type="match status" value="1"/>
</dbReference>
<dbReference type="PROSITE" id="PS50208">
    <property type="entry name" value="CASPASE_P20"/>
    <property type="match status" value="1"/>
</dbReference>
<evidence type="ECO:0000313" key="8">
    <source>
        <dbReference type="EMBL" id="KAK2716237.1"/>
    </source>
</evidence>
<proteinExistence type="inferred from homology"/>
<sequence>MDAIPIGFKESIPLAGSTGIGTAESKHEEREQYSLVGSGRGLSPDEFVVEKSSREFYEKNNKKIEKCYPVDLSKKRGQVLIINMNTFDNGSPRQGSERDVLNLKRLFEELNFIVTVECNLSKKELKDVIDLFSRDREHKEYSCCFIFLLSHGAPMRPLVSHPYSSGSIGVQWGIVCRDGNTIDVEEDFISKFSNREATYLIGKPRFIIINACRGDSSDYATMPRYKLQAGGIVYEDVDRPIRTFDDMAIIKSSVLGYASLRDSSRGTWFIEKLCEVFRSKAGNKDVLTLFHLTDEALGRKIGPAGEMQTLELISRGLNKKLFLYPGL</sequence>
<accession>A0AA88I6L6</accession>
<dbReference type="EMBL" id="JAVRJZ010000012">
    <property type="protein sequence ID" value="KAK2716237.1"/>
    <property type="molecule type" value="Genomic_DNA"/>
</dbReference>
<dbReference type="PANTHER" id="PTHR47901">
    <property type="entry name" value="CASPASE RECRUITMENT DOMAIN-CONTAINING PROTEIN 18"/>
    <property type="match status" value="1"/>
</dbReference>
<evidence type="ECO:0000256" key="4">
    <source>
        <dbReference type="ARBA" id="ARBA00022801"/>
    </source>
</evidence>
<dbReference type="Gene3D" id="3.40.50.1460">
    <property type="match status" value="1"/>
</dbReference>
<dbReference type="InterPro" id="IPR016129">
    <property type="entry name" value="Caspase_his_AS"/>
</dbReference>
<dbReference type="Pfam" id="PF00656">
    <property type="entry name" value="Peptidase_C14"/>
    <property type="match status" value="1"/>
</dbReference>
<gene>
    <name evidence="8" type="ORF">QYM36_010725</name>
</gene>
<comment type="similarity">
    <text evidence="1 5">Belongs to the peptidase C14A family.</text>
</comment>
<dbReference type="InterPro" id="IPR011600">
    <property type="entry name" value="Pept_C14_caspase"/>
</dbReference>
<dbReference type="PRINTS" id="PR00376">
    <property type="entry name" value="IL1BCENZYME"/>
</dbReference>
<dbReference type="InterPro" id="IPR015917">
    <property type="entry name" value="Pept_C14A"/>
</dbReference>
<evidence type="ECO:0008006" key="10">
    <source>
        <dbReference type="Google" id="ProtNLM"/>
    </source>
</evidence>
<keyword evidence="9" id="KW-1185">Reference proteome</keyword>
<feature type="domain" description="Caspase family p20" evidence="7">
    <location>
        <begin position="75"/>
        <end position="216"/>
    </location>
</feature>
<dbReference type="GO" id="GO:0006508">
    <property type="term" value="P:proteolysis"/>
    <property type="evidence" value="ECO:0007669"/>
    <property type="project" value="UniProtKB-KW"/>
</dbReference>
<comment type="caution">
    <text evidence="8">The sequence shown here is derived from an EMBL/GenBank/DDBJ whole genome shotgun (WGS) entry which is preliminary data.</text>
</comment>
<dbReference type="InterPro" id="IPR001309">
    <property type="entry name" value="Pept_C14_p20"/>
</dbReference>
<evidence type="ECO:0000256" key="1">
    <source>
        <dbReference type="ARBA" id="ARBA00010134"/>
    </source>
</evidence>
<protein>
    <recommendedName>
        <fullName evidence="10">Caspase-3</fullName>
    </recommendedName>
</protein>
<dbReference type="InterPro" id="IPR029030">
    <property type="entry name" value="Caspase-like_dom_sf"/>
</dbReference>
<dbReference type="Proteomes" id="UP001187531">
    <property type="component" value="Unassembled WGS sequence"/>
</dbReference>
<dbReference type="PANTHER" id="PTHR47901:SF8">
    <property type="entry name" value="CASPASE-3"/>
    <property type="match status" value="1"/>
</dbReference>
<dbReference type="GO" id="GO:0004197">
    <property type="term" value="F:cysteine-type endopeptidase activity"/>
    <property type="evidence" value="ECO:0007669"/>
    <property type="project" value="InterPro"/>
</dbReference>
<organism evidence="8 9">
    <name type="scientific">Artemia franciscana</name>
    <name type="common">Brine shrimp</name>
    <name type="synonym">Artemia sanfranciscana</name>
    <dbReference type="NCBI Taxonomy" id="6661"/>
    <lineage>
        <taxon>Eukaryota</taxon>
        <taxon>Metazoa</taxon>
        <taxon>Ecdysozoa</taxon>
        <taxon>Arthropoda</taxon>
        <taxon>Crustacea</taxon>
        <taxon>Branchiopoda</taxon>
        <taxon>Anostraca</taxon>
        <taxon>Artemiidae</taxon>
        <taxon>Artemia</taxon>
    </lineage>
</organism>
<evidence type="ECO:0000256" key="5">
    <source>
        <dbReference type="RuleBase" id="RU003971"/>
    </source>
</evidence>
<evidence type="ECO:0000256" key="3">
    <source>
        <dbReference type="ARBA" id="ARBA00022703"/>
    </source>
</evidence>
<evidence type="ECO:0000313" key="9">
    <source>
        <dbReference type="Proteomes" id="UP001187531"/>
    </source>
</evidence>
<dbReference type="InterPro" id="IPR002138">
    <property type="entry name" value="Pept_C14_p10"/>
</dbReference>
<name>A0AA88I6L6_ARTSF</name>
<keyword evidence="3" id="KW-0053">Apoptosis</keyword>
<reference evidence="8" key="1">
    <citation type="submission" date="2023-07" db="EMBL/GenBank/DDBJ databases">
        <title>Chromosome-level genome assembly of Artemia franciscana.</title>
        <authorList>
            <person name="Jo E."/>
        </authorList>
    </citation>
    <scope>NUCLEOTIDE SEQUENCE</scope>
    <source>
        <tissue evidence="8">Whole body</tissue>
    </source>
</reference>
<dbReference type="GO" id="GO:0006915">
    <property type="term" value="P:apoptotic process"/>
    <property type="evidence" value="ECO:0007669"/>
    <property type="project" value="UniProtKB-KW"/>
</dbReference>
<evidence type="ECO:0000256" key="2">
    <source>
        <dbReference type="ARBA" id="ARBA00022670"/>
    </source>
</evidence>
<dbReference type="AlphaFoldDB" id="A0AA88I6L6"/>
<dbReference type="InterPro" id="IPR002398">
    <property type="entry name" value="Pept_C14"/>
</dbReference>